<dbReference type="RefSeq" id="WP_204719174.1">
    <property type="nucleotide sequence ID" value="NZ_JACSNR010000001.1"/>
</dbReference>
<evidence type="ECO:0000256" key="1">
    <source>
        <dbReference type="SAM" id="MobiDB-lite"/>
    </source>
</evidence>
<reference evidence="2 3" key="1">
    <citation type="journal article" date="2021" name="Sci. Rep.">
        <title>The distribution of antibiotic resistance genes in chicken gut microbiota commensals.</title>
        <authorList>
            <person name="Juricova H."/>
            <person name="Matiasovicova J."/>
            <person name="Kubasova T."/>
            <person name="Cejkova D."/>
            <person name="Rychlik I."/>
        </authorList>
    </citation>
    <scope>NUCLEOTIDE SEQUENCE [LARGE SCALE GENOMIC DNA]</scope>
    <source>
        <strain evidence="2 3">An564</strain>
    </source>
</reference>
<sequence>MEFSRISQYFAKFAEEQASEKHRAEKSLKITGKYSQSVEISILCDRMVGIGKHRPENGTGGGSQMGADPGSCRIQMQNTAREARRFLWY</sequence>
<proteinExistence type="predicted"/>
<dbReference type="EMBL" id="JACSNR010000001">
    <property type="protein sequence ID" value="MBM6922135.1"/>
    <property type="molecule type" value="Genomic_DNA"/>
</dbReference>
<protein>
    <submittedName>
        <fullName evidence="2">Uncharacterized protein</fullName>
    </submittedName>
</protein>
<evidence type="ECO:0000313" key="2">
    <source>
        <dbReference type="EMBL" id="MBM6922135.1"/>
    </source>
</evidence>
<organism evidence="2 3">
    <name type="scientific">Hydrogenoanaerobacterium saccharovorans</name>
    <dbReference type="NCBI Taxonomy" id="474960"/>
    <lineage>
        <taxon>Bacteria</taxon>
        <taxon>Bacillati</taxon>
        <taxon>Bacillota</taxon>
        <taxon>Clostridia</taxon>
        <taxon>Eubacteriales</taxon>
        <taxon>Oscillospiraceae</taxon>
        <taxon>Hydrogenoanaerobacterium</taxon>
    </lineage>
</organism>
<keyword evidence="3" id="KW-1185">Reference proteome</keyword>
<accession>A0ABS2GI49</accession>
<gene>
    <name evidence="2" type="ORF">H9X81_00290</name>
</gene>
<comment type="caution">
    <text evidence="2">The sequence shown here is derived from an EMBL/GenBank/DDBJ whole genome shotgun (WGS) entry which is preliminary data.</text>
</comment>
<feature type="region of interest" description="Disordered" evidence="1">
    <location>
        <begin position="51"/>
        <end position="72"/>
    </location>
</feature>
<dbReference type="Proteomes" id="UP000724149">
    <property type="component" value="Unassembled WGS sequence"/>
</dbReference>
<name>A0ABS2GI49_9FIRM</name>
<evidence type="ECO:0000313" key="3">
    <source>
        <dbReference type="Proteomes" id="UP000724149"/>
    </source>
</evidence>